<gene>
    <name evidence="1" type="ORF">WIX40_00465</name>
</gene>
<comment type="caution">
    <text evidence="1">The sequence shown here is derived from an EMBL/GenBank/DDBJ whole genome shotgun (WGS) entry which is preliminary data.</text>
</comment>
<evidence type="ECO:0000313" key="1">
    <source>
        <dbReference type="EMBL" id="MEJ5898586.1"/>
    </source>
</evidence>
<dbReference type="EMBL" id="JBBHKQ010000001">
    <property type="protein sequence ID" value="MEJ5898586.1"/>
    <property type="molecule type" value="Genomic_DNA"/>
</dbReference>
<protein>
    <submittedName>
        <fullName evidence="1">Uncharacterized protein</fullName>
    </submittedName>
</protein>
<sequence>MPERIIRPREVGDYQDRGADCQDAVVDDVIELIESAKKAGWSEMEAAVAVGIIARRLVRDQMTLVIDNEQT</sequence>
<reference evidence="1 2" key="1">
    <citation type="submission" date="2024-03" db="EMBL/GenBank/DDBJ databases">
        <title>Reference genomes for the five species model microbial community.</title>
        <authorList>
            <person name="Padfield D."/>
        </authorList>
    </citation>
    <scope>NUCLEOTIDE SEQUENCE [LARGE SCALE GENOMIC DNA]</scope>
    <source>
        <strain evidence="1 2">AB1</strain>
    </source>
</reference>
<proteinExistence type="predicted"/>
<evidence type="ECO:0000313" key="2">
    <source>
        <dbReference type="Proteomes" id="UP001362311"/>
    </source>
</evidence>
<organism evidence="1 2">
    <name type="scientific">Ochrobactrum teleogrylli</name>
    <dbReference type="NCBI Taxonomy" id="2479765"/>
    <lineage>
        <taxon>Bacteria</taxon>
        <taxon>Pseudomonadati</taxon>
        <taxon>Pseudomonadota</taxon>
        <taxon>Alphaproteobacteria</taxon>
        <taxon>Hyphomicrobiales</taxon>
        <taxon>Brucellaceae</taxon>
        <taxon>Brucella/Ochrobactrum group</taxon>
        <taxon>Ochrobactrum</taxon>
    </lineage>
</organism>
<dbReference type="AlphaFoldDB" id="A0ABD5JS76"/>
<dbReference type="RefSeq" id="WP_319080719.1">
    <property type="nucleotide sequence ID" value="NZ_JBBHKQ010000001.1"/>
</dbReference>
<accession>A0ABD5JS76</accession>
<dbReference type="Proteomes" id="UP001362311">
    <property type="component" value="Unassembled WGS sequence"/>
</dbReference>
<name>A0ABD5JS76_9HYPH</name>